<evidence type="ECO:0000256" key="3">
    <source>
        <dbReference type="ARBA" id="ARBA00022490"/>
    </source>
</evidence>
<keyword evidence="7" id="KW-0694">RNA-binding</keyword>
<evidence type="ECO:0000256" key="6">
    <source>
        <dbReference type="ARBA" id="ARBA00022694"/>
    </source>
</evidence>
<comment type="similarity">
    <text evidence="2">Belongs to the methyltransferase superfamily.</text>
</comment>
<dbReference type="InterPro" id="IPR053943">
    <property type="entry name" value="RlmKL-like_Mtase_CS"/>
</dbReference>
<organism evidence="10 11">
    <name type="scientific">Esox lucius</name>
    <name type="common">Northern pike</name>
    <dbReference type="NCBI Taxonomy" id="8010"/>
    <lineage>
        <taxon>Eukaryota</taxon>
        <taxon>Metazoa</taxon>
        <taxon>Chordata</taxon>
        <taxon>Craniata</taxon>
        <taxon>Vertebrata</taxon>
        <taxon>Euteleostomi</taxon>
        <taxon>Actinopterygii</taxon>
        <taxon>Neopterygii</taxon>
        <taxon>Teleostei</taxon>
        <taxon>Protacanthopterygii</taxon>
        <taxon>Esociformes</taxon>
        <taxon>Esocidae</taxon>
        <taxon>Esox</taxon>
    </lineage>
</organism>
<dbReference type="AlphaFoldDB" id="A0AAY5KK74"/>
<keyword evidence="4" id="KW-0489">Methyltransferase</keyword>
<dbReference type="Gene3D" id="3.30.2130.30">
    <property type="match status" value="2"/>
</dbReference>
<evidence type="ECO:0000259" key="9">
    <source>
        <dbReference type="PROSITE" id="PS51165"/>
    </source>
</evidence>
<dbReference type="Ensembl" id="ENSELUT00000092480.1">
    <property type="protein sequence ID" value="ENSELUP00000089146.1"/>
    <property type="gene ID" value="ENSELUG00000018246.3"/>
</dbReference>
<dbReference type="SUPFAM" id="SSF53335">
    <property type="entry name" value="S-adenosyl-L-methionine-dependent methyltransferases"/>
    <property type="match status" value="1"/>
</dbReference>
<feature type="region of interest" description="Disordered" evidence="8">
    <location>
        <begin position="588"/>
        <end position="611"/>
    </location>
</feature>
<dbReference type="GO" id="GO:0005737">
    <property type="term" value="C:cytoplasm"/>
    <property type="evidence" value="ECO:0007669"/>
    <property type="project" value="UniProtKB-SubCell"/>
</dbReference>
<evidence type="ECO:0000256" key="4">
    <source>
        <dbReference type="ARBA" id="ARBA00022603"/>
    </source>
</evidence>
<dbReference type="GO" id="GO:0003723">
    <property type="term" value="F:RNA binding"/>
    <property type="evidence" value="ECO:0007669"/>
    <property type="project" value="UniProtKB-UniRule"/>
</dbReference>
<feature type="compositionally biased region" description="Basic and acidic residues" evidence="8">
    <location>
        <begin position="589"/>
        <end position="611"/>
    </location>
</feature>
<keyword evidence="11" id="KW-1185">Reference proteome</keyword>
<dbReference type="SMART" id="SM00981">
    <property type="entry name" value="THUMP"/>
    <property type="match status" value="1"/>
</dbReference>
<dbReference type="GO" id="GO:0043527">
    <property type="term" value="C:tRNA methyltransferase complex"/>
    <property type="evidence" value="ECO:0007669"/>
    <property type="project" value="UniProtKB-ARBA"/>
</dbReference>
<dbReference type="GO" id="GO:0030488">
    <property type="term" value="P:tRNA methylation"/>
    <property type="evidence" value="ECO:0007669"/>
    <property type="project" value="TreeGrafter"/>
</dbReference>
<dbReference type="InterPro" id="IPR004114">
    <property type="entry name" value="THUMP_dom"/>
</dbReference>
<evidence type="ECO:0000313" key="10">
    <source>
        <dbReference type="Ensembl" id="ENSELUP00000089146.1"/>
    </source>
</evidence>
<evidence type="ECO:0000256" key="1">
    <source>
        <dbReference type="ARBA" id="ARBA00004496"/>
    </source>
</evidence>
<dbReference type="InterPro" id="IPR029063">
    <property type="entry name" value="SAM-dependent_MTases_sf"/>
</dbReference>
<evidence type="ECO:0000256" key="2">
    <source>
        <dbReference type="ARBA" id="ARBA00008361"/>
    </source>
</evidence>
<dbReference type="Gene3D" id="3.40.50.150">
    <property type="entry name" value="Vaccinia Virus protein VP39"/>
    <property type="match status" value="1"/>
</dbReference>
<dbReference type="Pfam" id="PF01170">
    <property type="entry name" value="UPF0020"/>
    <property type="match status" value="1"/>
</dbReference>
<dbReference type="PANTHER" id="PTHR14911:SF13">
    <property type="entry name" value="TRNA (GUANINE(6)-N2)-METHYLTRANSFERASE THUMP3"/>
    <property type="match status" value="1"/>
</dbReference>
<dbReference type="Proteomes" id="UP000265140">
    <property type="component" value="Chromosome 17"/>
</dbReference>
<keyword evidence="6" id="KW-0819">tRNA processing</keyword>
<comment type="subcellular location">
    <subcellularLocation>
        <location evidence="1">Cytoplasm</location>
    </subcellularLocation>
</comment>
<reference evidence="10" key="3">
    <citation type="submission" date="2025-09" db="UniProtKB">
        <authorList>
            <consortium name="Ensembl"/>
        </authorList>
    </citation>
    <scope>IDENTIFICATION</scope>
</reference>
<dbReference type="Pfam" id="PF02926">
    <property type="entry name" value="THUMP"/>
    <property type="match status" value="1"/>
</dbReference>
<name>A0AAY5KK74_ESOLU</name>
<evidence type="ECO:0000256" key="5">
    <source>
        <dbReference type="ARBA" id="ARBA00022679"/>
    </source>
</evidence>
<keyword evidence="5" id="KW-0808">Transferase</keyword>
<gene>
    <name evidence="10" type="primary">THUMPD3</name>
</gene>
<reference evidence="10" key="2">
    <citation type="submission" date="2025-08" db="UniProtKB">
        <authorList>
            <consortium name="Ensembl"/>
        </authorList>
    </citation>
    <scope>IDENTIFICATION</scope>
</reference>
<evidence type="ECO:0000256" key="7">
    <source>
        <dbReference type="PROSITE-ProRule" id="PRU00529"/>
    </source>
</evidence>
<dbReference type="PROSITE" id="PS51165">
    <property type="entry name" value="THUMP"/>
    <property type="match status" value="1"/>
</dbReference>
<dbReference type="SUPFAM" id="SSF143437">
    <property type="entry name" value="THUMP domain-like"/>
    <property type="match status" value="1"/>
</dbReference>
<evidence type="ECO:0000313" key="11">
    <source>
        <dbReference type="Proteomes" id="UP000265140"/>
    </source>
</evidence>
<dbReference type="InterPro" id="IPR000241">
    <property type="entry name" value="RlmKL-like_Mtase"/>
</dbReference>
<keyword evidence="3" id="KW-0963">Cytoplasm</keyword>
<sequence>MQKESNVLQIKNTQGLLKFPFFLQTVRRNVPWTFYRKCQFLSPSDAATSSGKGQCPFVVTGHYYLVTESLLMSSQDSSDGQQCPLVVVGETGFQVSDEVYTVTIGATVPTGFENTAAEEVQEKIGANAKISKDRGRIYFQITTDKLSQVHHLRSVDNLFVVVEEYDNYQFKDSKEETLEDLQKLASKLPWSDALKVWNMNTTLKKKRGPHRQPQGPRGRGRGKANKVTLETDTMQTETIEADIVETDTVETDTVVTDTVVTDTVETDAIDTVETLTTQEEELELEAPTADQGEGAGGVRTPALEILGEQQEVPGQELGAKVLKFRVTCNRAGDKHSFSSNEAARDFGGAVQELFQWKADMTKFDIEVLLNIHNVEMVIGIALTEESLHRRNITHFGPTTLRSTLCYGMLRLCKPQASDVILDPMCGTGAIPLEGAIEWQQAFYLAGDNNDMAVSRTVNNICHIQKKRRDKGSISGLPIDTVQWDLCHLPMRTSSVDIIITDMPFGKRMGSRKNNWDLYPSCLKEMARVTRPGSGKAVILTQDKKCFQKAISRMGGLWRKHHTVWVNVGGLHAGVFLLKRTLGIFGQIAEDSREGKESKPHEEKPGEERKKE</sequence>
<dbReference type="CDD" id="cd11715">
    <property type="entry name" value="THUMP_AdoMetMT"/>
    <property type="match status" value="1"/>
</dbReference>
<dbReference type="PROSITE" id="PS01261">
    <property type="entry name" value="UPF0020"/>
    <property type="match status" value="1"/>
</dbReference>
<proteinExistence type="inferred from homology"/>
<dbReference type="GeneTree" id="ENSGT00530000063557"/>
<protein>
    <submittedName>
        <fullName evidence="10">THUMP domain containing 3</fullName>
    </submittedName>
</protein>
<evidence type="ECO:0000256" key="8">
    <source>
        <dbReference type="SAM" id="MobiDB-lite"/>
    </source>
</evidence>
<dbReference type="FunFam" id="3.40.50.150:FF:000073">
    <property type="entry name" value="THUMP domain containing 3"/>
    <property type="match status" value="1"/>
</dbReference>
<dbReference type="PANTHER" id="PTHR14911">
    <property type="entry name" value="THUMP DOMAIN-CONTAINING"/>
    <property type="match status" value="1"/>
</dbReference>
<feature type="domain" description="THUMP" evidence="9">
    <location>
        <begin position="266"/>
        <end position="382"/>
    </location>
</feature>
<reference evidence="10 11" key="1">
    <citation type="submission" date="2020-02" db="EMBL/GenBank/DDBJ databases">
        <title>Esox lucius (northern pike) genome, fEsoLuc1, primary haplotype.</title>
        <authorList>
            <person name="Myers G."/>
            <person name="Karagic N."/>
            <person name="Meyer A."/>
            <person name="Pippel M."/>
            <person name="Reichard M."/>
            <person name="Winkler S."/>
            <person name="Tracey A."/>
            <person name="Sims Y."/>
            <person name="Howe K."/>
            <person name="Rhie A."/>
            <person name="Formenti G."/>
            <person name="Durbin R."/>
            <person name="Fedrigo O."/>
            <person name="Jarvis E.D."/>
        </authorList>
    </citation>
    <scope>NUCLEOTIDE SEQUENCE [LARGE SCALE GENOMIC DNA]</scope>
</reference>
<feature type="region of interest" description="Disordered" evidence="8">
    <location>
        <begin position="204"/>
        <end position="226"/>
    </location>
</feature>
<accession>A0AAY5KK74</accession>
<dbReference type="GO" id="GO:0016423">
    <property type="term" value="F:tRNA (guanine) methyltransferase activity"/>
    <property type="evidence" value="ECO:0007669"/>
    <property type="project" value="TreeGrafter"/>
</dbReference>